<evidence type="ECO:0000256" key="2">
    <source>
        <dbReference type="ARBA" id="ARBA00022857"/>
    </source>
</evidence>
<dbReference type="FunFam" id="1.10.1040.10:FF:000017">
    <property type="entry name" value="2-dehydropantoate 2-reductase"/>
    <property type="match status" value="1"/>
</dbReference>
<dbReference type="NCBIfam" id="TIGR00745">
    <property type="entry name" value="apbA_panE"/>
    <property type="match status" value="1"/>
</dbReference>
<accession>A0A167DJY8</accession>
<dbReference type="InterPro" id="IPR003710">
    <property type="entry name" value="ApbA"/>
</dbReference>
<sequence length="365" mass="40256">LIVALRFCTAFTHFEVSDHPLKHHTHNPASEIMADKTQVLLVGGGGIGTIAALNLERGGLAEVTAVLRSNFEIVSRKGFSIKSCDHGSLENWRPTQVLNSVPSTLDTSPMGRYDYIVCCTKNIPDAGPRLPDIIAPAVSPGHTVIVLIQNGINIQLPFFSRFPSNIVLSGVSRIDAHEASPGVVEQKQHDLLHVGAFQSPSLDREEQLRAAQRFVRIYGAVGTNTCLYMPDVDFDRWSKLVYNASFNPICALTGLNASELQMTGRTMDTMVIPAMREVFAVAAAAGHEIPESTIEETIQLNPMEENIKPSMQVDFEKGNLIEHENILGEVVREAQRHRGATPILNVLYEICCAHQWRFRKDKGLV</sequence>
<organism evidence="6 7">
    <name type="scientific">Colletotrichum incanum</name>
    <name type="common">Soybean anthracnose fungus</name>
    <dbReference type="NCBI Taxonomy" id="1573173"/>
    <lineage>
        <taxon>Eukaryota</taxon>
        <taxon>Fungi</taxon>
        <taxon>Dikarya</taxon>
        <taxon>Ascomycota</taxon>
        <taxon>Pezizomycotina</taxon>
        <taxon>Sordariomycetes</taxon>
        <taxon>Hypocreomycetidae</taxon>
        <taxon>Glomerellales</taxon>
        <taxon>Glomerellaceae</taxon>
        <taxon>Colletotrichum</taxon>
        <taxon>Colletotrichum spaethianum species complex</taxon>
    </lineage>
</organism>
<protein>
    <submittedName>
        <fullName evidence="6">2-dehydropantoate 2-reductase</fullName>
    </submittedName>
</protein>
<name>A0A167DJY8_COLIC</name>
<dbReference type="InterPro" id="IPR013328">
    <property type="entry name" value="6PGD_dom2"/>
</dbReference>
<reference evidence="6 7" key="1">
    <citation type="submission" date="2015-06" db="EMBL/GenBank/DDBJ databases">
        <title>Survival trade-offs in plant roots during colonization by closely related pathogenic and mutualistic fungi.</title>
        <authorList>
            <person name="Hacquard S."/>
            <person name="Kracher B."/>
            <person name="Hiruma K."/>
            <person name="Weinman A."/>
            <person name="Muench P."/>
            <person name="Garrido Oter R."/>
            <person name="Ver Loren van Themaat E."/>
            <person name="Dallerey J.-F."/>
            <person name="Damm U."/>
            <person name="Henrissat B."/>
            <person name="Lespinet O."/>
            <person name="Thon M."/>
            <person name="Kemen E."/>
            <person name="McHardy A.C."/>
            <person name="Schulze-Lefert P."/>
            <person name="O'Connell R.J."/>
        </authorList>
    </citation>
    <scope>NUCLEOTIDE SEQUENCE [LARGE SCALE GENOMIC DNA]</scope>
    <source>
        <strain evidence="6 7">MAFF 238704</strain>
    </source>
</reference>
<dbReference type="PANTHER" id="PTHR21708:SF30">
    <property type="entry name" value="2-DEHYDROPANTOATE 2-REDUCTASE-RELATED"/>
    <property type="match status" value="1"/>
</dbReference>
<dbReference type="InterPro" id="IPR013752">
    <property type="entry name" value="KPA_reductase"/>
</dbReference>
<dbReference type="GO" id="GO:0015940">
    <property type="term" value="P:pantothenate biosynthetic process"/>
    <property type="evidence" value="ECO:0007669"/>
    <property type="project" value="InterPro"/>
</dbReference>
<dbReference type="InterPro" id="IPR008927">
    <property type="entry name" value="6-PGluconate_DH-like_C_sf"/>
</dbReference>
<dbReference type="GO" id="GO:0005737">
    <property type="term" value="C:cytoplasm"/>
    <property type="evidence" value="ECO:0007669"/>
    <property type="project" value="TreeGrafter"/>
</dbReference>
<dbReference type="InterPro" id="IPR036291">
    <property type="entry name" value="NAD(P)-bd_dom_sf"/>
</dbReference>
<feature type="non-terminal residue" evidence="6">
    <location>
        <position position="1"/>
    </location>
</feature>
<evidence type="ECO:0000259" key="5">
    <source>
        <dbReference type="Pfam" id="PF08546"/>
    </source>
</evidence>
<gene>
    <name evidence="6" type="ORF">CI238_06939</name>
</gene>
<keyword evidence="2" id="KW-0521">NADP</keyword>
<keyword evidence="3" id="KW-0560">Oxidoreductase</keyword>
<dbReference type="AlphaFoldDB" id="A0A167DJY8"/>
<feature type="domain" description="Ketopantoate reductase N-terminal" evidence="4">
    <location>
        <begin position="39"/>
        <end position="198"/>
    </location>
</feature>
<dbReference type="GO" id="GO:0008677">
    <property type="term" value="F:2-dehydropantoate 2-reductase activity"/>
    <property type="evidence" value="ECO:0007669"/>
    <property type="project" value="InterPro"/>
</dbReference>
<dbReference type="InterPro" id="IPR013332">
    <property type="entry name" value="KPR_N"/>
</dbReference>
<dbReference type="Gene3D" id="3.40.50.720">
    <property type="entry name" value="NAD(P)-binding Rossmann-like Domain"/>
    <property type="match status" value="1"/>
</dbReference>
<feature type="domain" description="Ketopantoate reductase C-terminal" evidence="5">
    <location>
        <begin position="234"/>
        <end position="351"/>
    </location>
</feature>
<evidence type="ECO:0000313" key="7">
    <source>
        <dbReference type="Proteomes" id="UP000076584"/>
    </source>
</evidence>
<comment type="caution">
    <text evidence="6">The sequence shown here is derived from an EMBL/GenBank/DDBJ whole genome shotgun (WGS) entry which is preliminary data.</text>
</comment>
<dbReference type="Gene3D" id="1.10.1040.10">
    <property type="entry name" value="N-(1-d-carboxylethyl)-l-norvaline Dehydrogenase, domain 2"/>
    <property type="match status" value="1"/>
</dbReference>
<keyword evidence="7" id="KW-1185">Reference proteome</keyword>
<proteinExistence type="inferred from homology"/>
<dbReference type="SUPFAM" id="SSF51735">
    <property type="entry name" value="NAD(P)-binding Rossmann-fold domains"/>
    <property type="match status" value="1"/>
</dbReference>
<dbReference type="Pfam" id="PF08546">
    <property type="entry name" value="ApbA_C"/>
    <property type="match status" value="1"/>
</dbReference>
<evidence type="ECO:0000256" key="3">
    <source>
        <dbReference type="ARBA" id="ARBA00023002"/>
    </source>
</evidence>
<evidence type="ECO:0000313" key="6">
    <source>
        <dbReference type="EMBL" id="KZL83980.1"/>
    </source>
</evidence>
<dbReference type="Pfam" id="PF02558">
    <property type="entry name" value="ApbA"/>
    <property type="match status" value="1"/>
</dbReference>
<dbReference type="PANTHER" id="PTHR21708">
    <property type="entry name" value="PROBABLE 2-DEHYDROPANTOATE 2-REDUCTASE"/>
    <property type="match status" value="1"/>
</dbReference>
<evidence type="ECO:0000259" key="4">
    <source>
        <dbReference type="Pfam" id="PF02558"/>
    </source>
</evidence>
<dbReference type="InterPro" id="IPR051402">
    <property type="entry name" value="KPR-Related"/>
</dbReference>
<comment type="similarity">
    <text evidence="1">Belongs to the ketopantoate reductase family.</text>
</comment>
<dbReference type="EMBL" id="LFIW01001005">
    <property type="protein sequence ID" value="KZL83980.1"/>
    <property type="molecule type" value="Genomic_DNA"/>
</dbReference>
<dbReference type="STRING" id="1573173.A0A167DJY8"/>
<evidence type="ECO:0000256" key="1">
    <source>
        <dbReference type="ARBA" id="ARBA00007870"/>
    </source>
</evidence>
<dbReference type="SUPFAM" id="SSF48179">
    <property type="entry name" value="6-phosphogluconate dehydrogenase C-terminal domain-like"/>
    <property type="match status" value="1"/>
</dbReference>
<dbReference type="Proteomes" id="UP000076584">
    <property type="component" value="Unassembled WGS sequence"/>
</dbReference>